<name>A0A1G2G730_9BACT</name>
<accession>A0A1G2G730</accession>
<evidence type="ECO:0000256" key="1">
    <source>
        <dbReference type="SAM" id="MobiDB-lite"/>
    </source>
</evidence>
<organism evidence="2 3">
    <name type="scientific">Candidatus Ryanbacteria bacterium RIFCSPHIGHO2_02_FULL_45_13b</name>
    <dbReference type="NCBI Taxonomy" id="1802117"/>
    <lineage>
        <taxon>Bacteria</taxon>
        <taxon>Candidatus Ryaniibacteriota</taxon>
    </lineage>
</organism>
<sequence>MPKKNLLIPHKILAHFLVISLIFSGWPFGIKIVHAATQDFITATTGTSFVVPAGVETITVKAWGAGGGGGASASANNADGGNGGGGGFAQADISVTPGETLTIMVGGGGGPGLSLGAGCGSGTNPWDGGGGGGGGYSAVKRSSTFLVIAGGGSGGGGASTGSTEHGGAGGGGGGTTGQNGTDGVDGSPNLGKAGTGGTSSAVGSGGDDDTGNPGSAGSSNDGGAGGHGGTWDKACGGVGGTNGGAAGGNIENAITRAGGGGGGGGYFGGGGGESGVGEGAGGAGGGSGYVTGTNTTLTQSTGQTEANSTDTDHNTSRGAGGTGATTSQNDGTIGEDGQVFLSWSLTTTYIQAAYRWFKNVDSTNVGGAGPMSGAVTALSTGTILRLRLLLHIGDKNLAISGQTFNLQYAARGSDNLCDTSFTNETYANVTAGTPIRFDTANTAADGDALTANGNDPRHIGTTTPVSDTVVNQSYEEANTFTNATASVLAGQDSMWDFALAINPSAPPNTTYCLRALKTGTTTFGTYEAIPQITTEQRTKLRIKGQVRLRIVRLY</sequence>
<evidence type="ECO:0000313" key="3">
    <source>
        <dbReference type="Proteomes" id="UP000176576"/>
    </source>
</evidence>
<dbReference type="Proteomes" id="UP000176576">
    <property type="component" value="Unassembled WGS sequence"/>
</dbReference>
<protein>
    <recommendedName>
        <fullName evidence="4">PE-PGRS family protein</fullName>
    </recommendedName>
</protein>
<evidence type="ECO:0000313" key="2">
    <source>
        <dbReference type="EMBL" id="OGZ46046.1"/>
    </source>
</evidence>
<feature type="compositionally biased region" description="Gly residues" evidence="1">
    <location>
        <begin position="153"/>
        <end position="177"/>
    </location>
</feature>
<feature type="region of interest" description="Disordered" evidence="1">
    <location>
        <begin position="153"/>
        <end position="228"/>
    </location>
</feature>
<feature type="compositionally biased region" description="Low complexity" evidence="1">
    <location>
        <begin position="290"/>
        <end position="304"/>
    </location>
</feature>
<dbReference type="EMBL" id="MHNN01000016">
    <property type="protein sequence ID" value="OGZ46046.1"/>
    <property type="molecule type" value="Genomic_DNA"/>
</dbReference>
<comment type="caution">
    <text evidence="2">The sequence shown here is derived from an EMBL/GenBank/DDBJ whole genome shotgun (WGS) entry which is preliminary data.</text>
</comment>
<dbReference type="STRING" id="1802117.A3J54_03650"/>
<feature type="compositionally biased region" description="Gly residues" evidence="1">
    <location>
        <begin position="278"/>
        <end position="289"/>
    </location>
</feature>
<reference evidence="2 3" key="1">
    <citation type="journal article" date="2016" name="Nat. Commun.">
        <title>Thousands of microbial genomes shed light on interconnected biogeochemical processes in an aquifer system.</title>
        <authorList>
            <person name="Anantharaman K."/>
            <person name="Brown C.T."/>
            <person name="Hug L.A."/>
            <person name="Sharon I."/>
            <person name="Castelle C.J."/>
            <person name="Probst A.J."/>
            <person name="Thomas B.C."/>
            <person name="Singh A."/>
            <person name="Wilkins M.J."/>
            <person name="Karaoz U."/>
            <person name="Brodie E.L."/>
            <person name="Williams K.H."/>
            <person name="Hubbard S.S."/>
            <person name="Banfield J.F."/>
        </authorList>
    </citation>
    <scope>NUCLEOTIDE SEQUENCE [LARGE SCALE GENOMIC DNA]</scope>
</reference>
<evidence type="ECO:0008006" key="4">
    <source>
        <dbReference type="Google" id="ProtNLM"/>
    </source>
</evidence>
<proteinExistence type="predicted"/>
<feature type="region of interest" description="Disordered" evidence="1">
    <location>
        <begin position="278"/>
        <end position="333"/>
    </location>
</feature>
<dbReference type="AlphaFoldDB" id="A0A1G2G730"/>
<gene>
    <name evidence="2" type="ORF">A3J54_03650</name>
</gene>